<dbReference type="Pfam" id="PF13546">
    <property type="entry name" value="DDE_5"/>
    <property type="match status" value="1"/>
</dbReference>
<organism evidence="2 3">
    <name type="scientific">Kitasatospora nipponensis</name>
    <dbReference type="NCBI Taxonomy" id="258049"/>
    <lineage>
        <taxon>Bacteria</taxon>
        <taxon>Bacillati</taxon>
        <taxon>Actinomycetota</taxon>
        <taxon>Actinomycetes</taxon>
        <taxon>Kitasatosporales</taxon>
        <taxon>Streptomycetaceae</taxon>
        <taxon>Kitasatospora</taxon>
    </lineage>
</organism>
<dbReference type="EMBL" id="BAAALF010000010">
    <property type="protein sequence ID" value="GAA1221993.1"/>
    <property type="molecule type" value="Genomic_DNA"/>
</dbReference>
<gene>
    <name evidence="2" type="ORF">GCM10009665_10240</name>
</gene>
<protein>
    <submittedName>
        <fullName evidence="2">IS701 family transposase</fullName>
    </submittedName>
</protein>
<proteinExistence type="predicted"/>
<reference evidence="3" key="1">
    <citation type="journal article" date="2019" name="Int. J. Syst. Evol. Microbiol.">
        <title>The Global Catalogue of Microorganisms (GCM) 10K type strain sequencing project: providing services to taxonomists for standard genome sequencing and annotation.</title>
        <authorList>
            <consortium name="The Broad Institute Genomics Platform"/>
            <consortium name="The Broad Institute Genome Sequencing Center for Infectious Disease"/>
            <person name="Wu L."/>
            <person name="Ma J."/>
        </authorList>
    </citation>
    <scope>NUCLEOTIDE SEQUENCE [LARGE SCALE GENOMIC DNA]</scope>
    <source>
        <strain evidence="3">JCM 13004</strain>
    </source>
</reference>
<dbReference type="PANTHER" id="PTHR33627:SF1">
    <property type="entry name" value="TRANSPOSASE"/>
    <property type="match status" value="1"/>
</dbReference>
<dbReference type="InterPro" id="IPR039365">
    <property type="entry name" value="IS701-like"/>
</dbReference>
<dbReference type="InterPro" id="IPR012337">
    <property type="entry name" value="RNaseH-like_sf"/>
</dbReference>
<keyword evidence="3" id="KW-1185">Reference proteome</keyword>
<accession>A0ABP4GHM2</accession>
<dbReference type="InterPro" id="IPR038721">
    <property type="entry name" value="IS701-like_DDE_dom"/>
</dbReference>
<sequence>MAMGHSVDPARWQSVFEDLMAKVAGRFTRVEPRRRARAFVLGLLADLPRKNCWTIAEHAGDASPAGMQHLLSRASWDADQVRDDIRDFVVDHLRDEDAVLVVDETGDLKKGTASVGVQRQYTGTAGRIENSQVAVYLVYSAPAGHAAIDRRLYVPRSWTQDPDRCRAAGIPDGLKFATKPALATEMIAQALDTGVSAAWVTGDEVYGGDPHLSAELERRQIGYVLAVSRKRPIATRAGVFRAGVLAHGLPKRAWQRLSAGAGAKGHRFYDWAQVDIDSPPGRPGHRWLLVRRNRRTGELAFYRCYSPRPIPLTTLVKVAGRRWTVEETFQATKGLAGLDEHQVRRWTSWHRWTTLAMLAHAFLAVTAAIERATNIAAAELSPLTCNEIRRLFAAFFAQPVRDLAHWLRWSVWRRRHQARARTGHYQRQAAQQP</sequence>
<comment type="caution">
    <text evidence="2">The sequence shown here is derived from an EMBL/GenBank/DDBJ whole genome shotgun (WGS) entry which is preliminary data.</text>
</comment>
<dbReference type="PANTHER" id="PTHR33627">
    <property type="entry name" value="TRANSPOSASE"/>
    <property type="match status" value="1"/>
</dbReference>
<dbReference type="Proteomes" id="UP001500037">
    <property type="component" value="Unassembled WGS sequence"/>
</dbReference>
<evidence type="ECO:0000313" key="3">
    <source>
        <dbReference type="Proteomes" id="UP001500037"/>
    </source>
</evidence>
<evidence type="ECO:0000313" key="2">
    <source>
        <dbReference type="EMBL" id="GAA1221993.1"/>
    </source>
</evidence>
<evidence type="ECO:0000259" key="1">
    <source>
        <dbReference type="Pfam" id="PF13546"/>
    </source>
</evidence>
<name>A0ABP4GHM2_9ACTN</name>
<feature type="domain" description="Transposase IS701-like DDE" evidence="1">
    <location>
        <begin position="25"/>
        <end position="231"/>
    </location>
</feature>
<dbReference type="SUPFAM" id="SSF53098">
    <property type="entry name" value="Ribonuclease H-like"/>
    <property type="match status" value="1"/>
</dbReference>
<dbReference type="NCBIfam" id="NF033540">
    <property type="entry name" value="transpos_IS701"/>
    <property type="match status" value="1"/>
</dbReference>